<dbReference type="PANTHER" id="PTHR24148">
    <property type="entry name" value="ANKYRIN REPEAT DOMAIN-CONTAINING PROTEIN 39 HOMOLOG-RELATED"/>
    <property type="match status" value="1"/>
</dbReference>
<reference evidence="2" key="1">
    <citation type="journal article" date="2020" name="Stud. Mycol.">
        <title>101 Dothideomycetes genomes: a test case for predicting lifestyles and emergence of pathogens.</title>
        <authorList>
            <person name="Haridas S."/>
            <person name="Albert R."/>
            <person name="Binder M."/>
            <person name="Bloem J."/>
            <person name="Labutti K."/>
            <person name="Salamov A."/>
            <person name="Andreopoulos B."/>
            <person name="Baker S."/>
            <person name="Barry K."/>
            <person name="Bills G."/>
            <person name="Bluhm B."/>
            <person name="Cannon C."/>
            <person name="Castanera R."/>
            <person name="Culley D."/>
            <person name="Daum C."/>
            <person name="Ezra D."/>
            <person name="Gonzalez J."/>
            <person name="Henrissat B."/>
            <person name="Kuo A."/>
            <person name="Liang C."/>
            <person name="Lipzen A."/>
            <person name="Lutzoni F."/>
            <person name="Magnuson J."/>
            <person name="Mondo S."/>
            <person name="Nolan M."/>
            <person name="Ohm R."/>
            <person name="Pangilinan J."/>
            <person name="Park H.-J."/>
            <person name="Ramirez L."/>
            <person name="Alfaro M."/>
            <person name="Sun H."/>
            <person name="Tritt A."/>
            <person name="Yoshinaga Y."/>
            <person name="Zwiers L.-H."/>
            <person name="Turgeon B."/>
            <person name="Goodwin S."/>
            <person name="Spatafora J."/>
            <person name="Crous P."/>
            <person name="Grigoriev I."/>
        </authorList>
    </citation>
    <scope>NUCLEOTIDE SEQUENCE</scope>
    <source>
        <strain evidence="2">CBS 627.86</strain>
    </source>
</reference>
<evidence type="ECO:0000259" key="1">
    <source>
        <dbReference type="Pfam" id="PF06985"/>
    </source>
</evidence>
<feature type="domain" description="Heterokaryon incompatibility" evidence="1">
    <location>
        <begin position="51"/>
        <end position="145"/>
    </location>
</feature>
<dbReference type="PANTHER" id="PTHR24148:SF73">
    <property type="entry name" value="HET DOMAIN PROTEIN (AFU_ORTHOLOGUE AFUA_8G01020)"/>
    <property type="match status" value="1"/>
</dbReference>
<feature type="non-terminal residue" evidence="2">
    <location>
        <position position="145"/>
    </location>
</feature>
<sequence length="145" mass="16574">MATGYTYTPLNASKQQIRVLCFDPSKPPRPDGLLECSLEHISLRGLQRPIYYAISYVWGNASAREELIIGGTRVNVPASSAAASLEIHRRLTYHQAERQRRSYPIVRLWLDAVCINQSDEHERSQQVAMMHQVYSKAYEVLIWLG</sequence>
<dbReference type="InterPro" id="IPR052895">
    <property type="entry name" value="HetReg/Transcr_Mod"/>
</dbReference>
<keyword evidence="3" id="KW-1185">Reference proteome</keyword>
<proteinExistence type="predicted"/>
<name>A0A6A5YMZ2_9PLEO</name>
<dbReference type="EMBL" id="ML977350">
    <property type="protein sequence ID" value="KAF2108054.1"/>
    <property type="molecule type" value="Genomic_DNA"/>
</dbReference>
<dbReference type="OrthoDB" id="3553147at2759"/>
<dbReference type="AlphaFoldDB" id="A0A6A5YMZ2"/>
<gene>
    <name evidence="2" type="ORF">BDV96DRAFT_531538</name>
</gene>
<protein>
    <submittedName>
        <fullName evidence="2">Heterokaryon incompatibility protein-domain-containing protein</fullName>
    </submittedName>
</protein>
<organism evidence="2 3">
    <name type="scientific">Lophiotrema nucula</name>
    <dbReference type="NCBI Taxonomy" id="690887"/>
    <lineage>
        <taxon>Eukaryota</taxon>
        <taxon>Fungi</taxon>
        <taxon>Dikarya</taxon>
        <taxon>Ascomycota</taxon>
        <taxon>Pezizomycotina</taxon>
        <taxon>Dothideomycetes</taxon>
        <taxon>Pleosporomycetidae</taxon>
        <taxon>Pleosporales</taxon>
        <taxon>Lophiotremataceae</taxon>
        <taxon>Lophiotrema</taxon>
    </lineage>
</organism>
<evidence type="ECO:0000313" key="2">
    <source>
        <dbReference type="EMBL" id="KAF2108054.1"/>
    </source>
</evidence>
<dbReference type="Proteomes" id="UP000799770">
    <property type="component" value="Unassembled WGS sequence"/>
</dbReference>
<accession>A0A6A5YMZ2</accession>
<dbReference type="Pfam" id="PF06985">
    <property type="entry name" value="HET"/>
    <property type="match status" value="1"/>
</dbReference>
<dbReference type="InterPro" id="IPR010730">
    <property type="entry name" value="HET"/>
</dbReference>
<evidence type="ECO:0000313" key="3">
    <source>
        <dbReference type="Proteomes" id="UP000799770"/>
    </source>
</evidence>